<dbReference type="EMBL" id="JBHSIU010000046">
    <property type="protein sequence ID" value="MFC5003064.1"/>
    <property type="molecule type" value="Genomic_DNA"/>
</dbReference>
<dbReference type="SUPFAM" id="SSF63817">
    <property type="entry name" value="Sortase"/>
    <property type="match status" value="1"/>
</dbReference>
<dbReference type="Proteomes" id="UP001595912">
    <property type="component" value="Unassembled WGS sequence"/>
</dbReference>
<proteinExistence type="predicted"/>
<gene>
    <name evidence="3" type="ORF">ACFPIJ_35190</name>
</gene>
<evidence type="ECO:0000256" key="2">
    <source>
        <dbReference type="SAM" id="SignalP"/>
    </source>
</evidence>
<protein>
    <submittedName>
        <fullName evidence="3">Sortase domain-bontaining protein</fullName>
    </submittedName>
</protein>
<dbReference type="Pfam" id="PF04203">
    <property type="entry name" value="Sortase"/>
    <property type="match status" value="1"/>
</dbReference>
<name>A0ABV9W3V2_9ACTN</name>
<evidence type="ECO:0000256" key="1">
    <source>
        <dbReference type="ARBA" id="ARBA00022801"/>
    </source>
</evidence>
<organism evidence="3 4">
    <name type="scientific">Dactylosporangium cerinum</name>
    <dbReference type="NCBI Taxonomy" id="1434730"/>
    <lineage>
        <taxon>Bacteria</taxon>
        <taxon>Bacillati</taxon>
        <taxon>Actinomycetota</taxon>
        <taxon>Actinomycetes</taxon>
        <taxon>Micromonosporales</taxon>
        <taxon>Micromonosporaceae</taxon>
        <taxon>Dactylosporangium</taxon>
    </lineage>
</organism>
<reference evidence="4" key="1">
    <citation type="journal article" date="2019" name="Int. J. Syst. Evol. Microbiol.">
        <title>The Global Catalogue of Microorganisms (GCM) 10K type strain sequencing project: providing services to taxonomists for standard genome sequencing and annotation.</title>
        <authorList>
            <consortium name="The Broad Institute Genomics Platform"/>
            <consortium name="The Broad Institute Genome Sequencing Center for Infectious Disease"/>
            <person name="Wu L."/>
            <person name="Ma J."/>
        </authorList>
    </citation>
    <scope>NUCLEOTIDE SEQUENCE [LARGE SCALE GENOMIC DNA]</scope>
    <source>
        <strain evidence="4">CGMCC 4.7152</strain>
    </source>
</reference>
<dbReference type="CDD" id="cd05829">
    <property type="entry name" value="Sortase_F"/>
    <property type="match status" value="1"/>
</dbReference>
<dbReference type="RefSeq" id="WP_380121748.1">
    <property type="nucleotide sequence ID" value="NZ_JBHSIU010000046.1"/>
</dbReference>
<accession>A0ABV9W3V2</accession>
<keyword evidence="4" id="KW-1185">Reference proteome</keyword>
<evidence type="ECO:0000313" key="4">
    <source>
        <dbReference type="Proteomes" id="UP001595912"/>
    </source>
</evidence>
<dbReference type="InterPro" id="IPR005754">
    <property type="entry name" value="Sortase"/>
</dbReference>
<dbReference type="InterPro" id="IPR042001">
    <property type="entry name" value="Sortase_F"/>
</dbReference>
<keyword evidence="2" id="KW-0732">Signal</keyword>
<comment type="caution">
    <text evidence="3">The sequence shown here is derived from an EMBL/GenBank/DDBJ whole genome shotgun (WGS) entry which is preliminary data.</text>
</comment>
<feature type="signal peptide" evidence="2">
    <location>
        <begin position="1"/>
        <end position="25"/>
    </location>
</feature>
<dbReference type="InterPro" id="IPR023365">
    <property type="entry name" value="Sortase_dom-sf"/>
</dbReference>
<sequence>MRVRGSTAAVFAVVLVLAAAGLSRAGPAPEGPGLASAPPTAGVGAGAVPEVEAGGASRTPAAAAVAMDGSPPLRVSIPRLRVDSELVALTLLGDGTMEVPDDASTVGWFTGGPTPGSVGPAVLAGHVNWKGRDGAFARLGTLVARDEVRVERLDGSVAVFAVTASGGIRRTGSRPTPCTGR</sequence>
<evidence type="ECO:0000313" key="3">
    <source>
        <dbReference type="EMBL" id="MFC5003064.1"/>
    </source>
</evidence>
<dbReference type="Gene3D" id="2.40.260.10">
    <property type="entry name" value="Sortase"/>
    <property type="match status" value="1"/>
</dbReference>
<keyword evidence="1" id="KW-0378">Hydrolase</keyword>
<feature type="chain" id="PRO_5046989444" evidence="2">
    <location>
        <begin position="26"/>
        <end position="181"/>
    </location>
</feature>